<keyword evidence="3" id="KW-1185">Reference proteome</keyword>
<dbReference type="Proteomes" id="UP001221142">
    <property type="component" value="Unassembled WGS sequence"/>
</dbReference>
<feature type="non-terminal residue" evidence="2">
    <location>
        <position position="69"/>
    </location>
</feature>
<reference evidence="2" key="1">
    <citation type="submission" date="2023-03" db="EMBL/GenBank/DDBJ databases">
        <title>Massive genome expansion in bonnet fungi (Mycena s.s.) driven by repeated elements and novel gene families across ecological guilds.</title>
        <authorList>
            <consortium name="Lawrence Berkeley National Laboratory"/>
            <person name="Harder C.B."/>
            <person name="Miyauchi S."/>
            <person name="Viragh M."/>
            <person name="Kuo A."/>
            <person name="Thoen E."/>
            <person name="Andreopoulos B."/>
            <person name="Lu D."/>
            <person name="Skrede I."/>
            <person name="Drula E."/>
            <person name="Henrissat B."/>
            <person name="Morin E."/>
            <person name="Kohler A."/>
            <person name="Barry K."/>
            <person name="LaButti K."/>
            <person name="Morin E."/>
            <person name="Salamov A."/>
            <person name="Lipzen A."/>
            <person name="Mereny Z."/>
            <person name="Hegedus B."/>
            <person name="Baldrian P."/>
            <person name="Stursova M."/>
            <person name="Weitz H."/>
            <person name="Taylor A."/>
            <person name="Grigoriev I.V."/>
            <person name="Nagy L.G."/>
            <person name="Martin F."/>
            <person name="Kauserud H."/>
        </authorList>
    </citation>
    <scope>NUCLEOTIDE SEQUENCE</scope>
    <source>
        <strain evidence="2">9284</strain>
    </source>
</reference>
<evidence type="ECO:0000259" key="1">
    <source>
        <dbReference type="Pfam" id="PF12937"/>
    </source>
</evidence>
<organism evidence="2 3">
    <name type="scientific">Roridomyces roridus</name>
    <dbReference type="NCBI Taxonomy" id="1738132"/>
    <lineage>
        <taxon>Eukaryota</taxon>
        <taxon>Fungi</taxon>
        <taxon>Dikarya</taxon>
        <taxon>Basidiomycota</taxon>
        <taxon>Agaricomycotina</taxon>
        <taxon>Agaricomycetes</taxon>
        <taxon>Agaricomycetidae</taxon>
        <taxon>Agaricales</taxon>
        <taxon>Marasmiineae</taxon>
        <taxon>Mycenaceae</taxon>
        <taxon>Roridomyces</taxon>
    </lineage>
</organism>
<evidence type="ECO:0000313" key="2">
    <source>
        <dbReference type="EMBL" id="KAJ7608225.1"/>
    </source>
</evidence>
<sequence length="69" mass="7873">ERDALAYSIRKHSAILSAVRRMPPELWNEIFKSASFAAPPWSLGLVCRSWRNVALANPYLWSYINAGPR</sequence>
<dbReference type="InterPro" id="IPR036047">
    <property type="entry name" value="F-box-like_dom_sf"/>
</dbReference>
<name>A0AAD7B2W2_9AGAR</name>
<accession>A0AAD7B2W2</accession>
<proteinExistence type="predicted"/>
<dbReference type="InterPro" id="IPR001810">
    <property type="entry name" value="F-box_dom"/>
</dbReference>
<dbReference type="Pfam" id="PF12937">
    <property type="entry name" value="F-box-like"/>
    <property type="match status" value="1"/>
</dbReference>
<dbReference type="AlphaFoldDB" id="A0AAD7B2W2"/>
<gene>
    <name evidence="2" type="ORF">FB45DRAFT_690462</name>
</gene>
<dbReference type="EMBL" id="JARKIF010000046">
    <property type="protein sequence ID" value="KAJ7608225.1"/>
    <property type="molecule type" value="Genomic_DNA"/>
</dbReference>
<evidence type="ECO:0000313" key="3">
    <source>
        <dbReference type="Proteomes" id="UP001221142"/>
    </source>
</evidence>
<feature type="non-terminal residue" evidence="2">
    <location>
        <position position="1"/>
    </location>
</feature>
<protein>
    <recommendedName>
        <fullName evidence="1">F-box domain-containing protein</fullName>
    </recommendedName>
</protein>
<dbReference type="Gene3D" id="1.20.1280.50">
    <property type="match status" value="1"/>
</dbReference>
<feature type="domain" description="F-box" evidence="1">
    <location>
        <begin position="21"/>
        <end position="64"/>
    </location>
</feature>
<comment type="caution">
    <text evidence="2">The sequence shown here is derived from an EMBL/GenBank/DDBJ whole genome shotgun (WGS) entry which is preliminary data.</text>
</comment>
<dbReference type="SUPFAM" id="SSF81383">
    <property type="entry name" value="F-box domain"/>
    <property type="match status" value="1"/>
</dbReference>